<dbReference type="Gene3D" id="3.30.420.10">
    <property type="entry name" value="Ribonuclease H-like superfamily/Ribonuclease H"/>
    <property type="match status" value="1"/>
</dbReference>
<dbReference type="InterPro" id="IPR036397">
    <property type="entry name" value="RNaseH_sf"/>
</dbReference>
<evidence type="ECO:0008006" key="3">
    <source>
        <dbReference type="Google" id="ProtNLM"/>
    </source>
</evidence>
<protein>
    <recommendedName>
        <fullName evidence="3">3'-5' exonuclease domain-containing protein</fullName>
    </recommendedName>
</protein>
<reference evidence="1 2" key="1">
    <citation type="submission" date="2024-04" db="EMBL/GenBank/DDBJ databases">
        <title>Tritrichomonas musculus Genome.</title>
        <authorList>
            <person name="Alves-Ferreira E."/>
            <person name="Grigg M."/>
            <person name="Lorenzi H."/>
            <person name="Galac M."/>
        </authorList>
    </citation>
    <scope>NUCLEOTIDE SEQUENCE [LARGE SCALE GENOMIC DNA]</scope>
    <source>
        <strain evidence="1 2">EAF2021</strain>
    </source>
</reference>
<gene>
    <name evidence="1" type="ORF">M9Y10_040336</name>
</gene>
<accession>A0ABR2GQQ3</accession>
<dbReference type="EMBL" id="JAPFFF010000072">
    <property type="protein sequence ID" value="KAK8835953.1"/>
    <property type="molecule type" value="Genomic_DNA"/>
</dbReference>
<sequence>MTTDSTLSEVCSTITGAKFTLVRQEIQENINNFLDWAENLLMRANSNKKINLAIDCEGYCLGSVEKSLSCIQIGEIFNDSFDIKVNKNPPEIGSLPGYIVFTPFDDAVKTKLTEVLNHPSVTIFTFDFIGDFATIIESGIPLEMNNIYDSQLSTKDKPDSYIRCKSAGLAGIVKKAKKMDPLGLKAEQMKNRDKKNYFKVSTFLLKDNPNPASQVLTKDLLEMGADDIYMTGLAAVFSIKKGFTEAVITKTKEKVEEFKKFVDSMQSVLAPPIQRHLFFMRDLTFDQDVPLNDETEENLITLLEVFQKVFYIINGYKILKENFECQVSLERANEVYEQVVHKLDDNRSRLNEMLEKYA</sequence>
<keyword evidence="2" id="KW-1185">Reference proteome</keyword>
<evidence type="ECO:0000313" key="1">
    <source>
        <dbReference type="EMBL" id="KAK8835953.1"/>
    </source>
</evidence>
<name>A0ABR2GQQ3_9EUKA</name>
<dbReference type="Proteomes" id="UP001470230">
    <property type="component" value="Unassembled WGS sequence"/>
</dbReference>
<comment type="caution">
    <text evidence="1">The sequence shown here is derived from an EMBL/GenBank/DDBJ whole genome shotgun (WGS) entry which is preliminary data.</text>
</comment>
<evidence type="ECO:0000313" key="2">
    <source>
        <dbReference type="Proteomes" id="UP001470230"/>
    </source>
</evidence>
<organism evidence="1 2">
    <name type="scientific">Tritrichomonas musculus</name>
    <dbReference type="NCBI Taxonomy" id="1915356"/>
    <lineage>
        <taxon>Eukaryota</taxon>
        <taxon>Metamonada</taxon>
        <taxon>Parabasalia</taxon>
        <taxon>Tritrichomonadida</taxon>
        <taxon>Tritrichomonadidae</taxon>
        <taxon>Tritrichomonas</taxon>
    </lineage>
</organism>
<proteinExistence type="predicted"/>